<dbReference type="PROSITE" id="PS50928">
    <property type="entry name" value="ABC_TM1"/>
    <property type="match status" value="1"/>
</dbReference>
<dbReference type="SUPFAM" id="SSF161098">
    <property type="entry name" value="MetI-like"/>
    <property type="match status" value="1"/>
</dbReference>
<keyword evidence="7 9" id="KW-1133">Transmembrane helix</keyword>
<evidence type="ECO:0000256" key="8">
    <source>
        <dbReference type="ARBA" id="ARBA00023136"/>
    </source>
</evidence>
<organism evidence="11 12">
    <name type="scientific">Cypionkella aquatica</name>
    <dbReference type="NCBI Taxonomy" id="1756042"/>
    <lineage>
        <taxon>Bacteria</taxon>
        <taxon>Pseudomonadati</taxon>
        <taxon>Pseudomonadota</taxon>
        <taxon>Alphaproteobacteria</taxon>
        <taxon>Rhodobacterales</taxon>
        <taxon>Paracoccaceae</taxon>
        <taxon>Cypionkella</taxon>
    </lineage>
</organism>
<dbReference type="RefSeq" id="WP_284325909.1">
    <property type="nucleotide sequence ID" value="NZ_BSPP01000010.1"/>
</dbReference>
<keyword evidence="6 9" id="KW-0812">Transmembrane</keyword>
<evidence type="ECO:0000313" key="11">
    <source>
        <dbReference type="EMBL" id="GLS87735.1"/>
    </source>
</evidence>
<dbReference type="Proteomes" id="UP001157355">
    <property type="component" value="Unassembled WGS sequence"/>
</dbReference>
<keyword evidence="4" id="KW-1003">Cell membrane</keyword>
<dbReference type="GO" id="GO:0043190">
    <property type="term" value="C:ATP-binding cassette (ABC) transporter complex"/>
    <property type="evidence" value="ECO:0007669"/>
    <property type="project" value="InterPro"/>
</dbReference>
<dbReference type="NCBIfam" id="TIGR01726">
    <property type="entry name" value="HEQRo_perm_3TM"/>
    <property type="match status" value="1"/>
</dbReference>
<keyword evidence="12" id="KW-1185">Reference proteome</keyword>
<evidence type="ECO:0000256" key="6">
    <source>
        <dbReference type="ARBA" id="ARBA00022692"/>
    </source>
</evidence>
<dbReference type="InterPro" id="IPR035906">
    <property type="entry name" value="MetI-like_sf"/>
</dbReference>
<keyword evidence="3 9" id="KW-0813">Transport</keyword>
<evidence type="ECO:0000256" key="5">
    <source>
        <dbReference type="ARBA" id="ARBA00022519"/>
    </source>
</evidence>
<comment type="similarity">
    <text evidence="2">Belongs to the binding-protein-dependent transport system permease family. HisMQ subfamily.</text>
</comment>
<dbReference type="Pfam" id="PF00528">
    <property type="entry name" value="BPD_transp_1"/>
    <property type="match status" value="1"/>
</dbReference>
<evidence type="ECO:0000256" key="3">
    <source>
        <dbReference type="ARBA" id="ARBA00022448"/>
    </source>
</evidence>
<dbReference type="InterPro" id="IPR000515">
    <property type="entry name" value="MetI-like"/>
</dbReference>
<dbReference type="InterPro" id="IPR010065">
    <property type="entry name" value="AA_ABC_transptr_permease_3TM"/>
</dbReference>
<dbReference type="AlphaFoldDB" id="A0AA37TY71"/>
<feature type="transmembrane region" description="Helical" evidence="9">
    <location>
        <begin position="208"/>
        <end position="229"/>
    </location>
</feature>
<accession>A0AA37TY71</accession>
<evidence type="ECO:0000259" key="10">
    <source>
        <dbReference type="PROSITE" id="PS50928"/>
    </source>
</evidence>
<feature type="transmembrane region" description="Helical" evidence="9">
    <location>
        <begin position="34"/>
        <end position="54"/>
    </location>
</feature>
<feature type="transmembrane region" description="Helical" evidence="9">
    <location>
        <begin position="107"/>
        <end position="124"/>
    </location>
</feature>
<sequence>MTCPPPAELSSLTLLGFGDCGWGATLLWGFGNSLLIALGAYFLGFCIGVAGAFGKLYGGPVTKDLLAVYTTIVRAVPELVLILILYYAVPALLNQVLIGMGYERINLPQFITGVIVLAVVQGAYQIEVLRGSILAVPQGQIEAARAMGMSPVLLARRITLPLMTANAIPGLGNLWLNATKDTALLAVIGFTELTKATFQASATTKAFFTFYGAAMALYLLISLISILLFGRLEKTARRGQREQRG</sequence>
<dbReference type="EMBL" id="BSPP01000010">
    <property type="protein sequence ID" value="GLS87735.1"/>
    <property type="molecule type" value="Genomic_DNA"/>
</dbReference>
<dbReference type="Gene3D" id="1.10.3720.10">
    <property type="entry name" value="MetI-like"/>
    <property type="match status" value="1"/>
</dbReference>
<dbReference type="CDD" id="cd06261">
    <property type="entry name" value="TM_PBP2"/>
    <property type="match status" value="1"/>
</dbReference>
<proteinExistence type="inferred from homology"/>
<dbReference type="GO" id="GO:0022857">
    <property type="term" value="F:transmembrane transporter activity"/>
    <property type="evidence" value="ECO:0007669"/>
    <property type="project" value="InterPro"/>
</dbReference>
<keyword evidence="5" id="KW-0997">Cell inner membrane</keyword>
<reference evidence="11 12" key="1">
    <citation type="journal article" date="2014" name="Int. J. Syst. Evol. Microbiol.">
        <title>Complete genome sequence of Corynebacterium casei LMG S-19264T (=DSM 44701T), isolated from a smear-ripened cheese.</title>
        <authorList>
            <consortium name="US DOE Joint Genome Institute (JGI-PGF)"/>
            <person name="Walter F."/>
            <person name="Albersmeier A."/>
            <person name="Kalinowski J."/>
            <person name="Ruckert C."/>
        </authorList>
    </citation>
    <scope>NUCLEOTIDE SEQUENCE [LARGE SCALE GENOMIC DNA]</scope>
    <source>
        <strain evidence="11 12">NBRC 111766</strain>
    </source>
</reference>
<comment type="subcellular location">
    <subcellularLocation>
        <location evidence="1">Cell inner membrane</location>
        <topology evidence="1">Multi-pass membrane protein</topology>
    </subcellularLocation>
    <subcellularLocation>
        <location evidence="9">Cell membrane</location>
        <topology evidence="9">Multi-pass membrane protein</topology>
    </subcellularLocation>
</comment>
<name>A0AA37TY71_9RHOB</name>
<dbReference type="PANTHER" id="PTHR30133">
    <property type="entry name" value="CATIONIC AMINO ACID TRANSPORTER, MEMBRANE COMPONENT"/>
    <property type="match status" value="1"/>
</dbReference>
<comment type="caution">
    <text evidence="11">The sequence shown here is derived from an EMBL/GenBank/DDBJ whole genome shotgun (WGS) entry which is preliminary data.</text>
</comment>
<evidence type="ECO:0000256" key="2">
    <source>
        <dbReference type="ARBA" id="ARBA00010072"/>
    </source>
</evidence>
<evidence type="ECO:0000256" key="9">
    <source>
        <dbReference type="RuleBase" id="RU363032"/>
    </source>
</evidence>
<feature type="domain" description="ABC transmembrane type-1" evidence="10">
    <location>
        <begin position="30"/>
        <end position="229"/>
    </location>
</feature>
<dbReference type="InterPro" id="IPR051613">
    <property type="entry name" value="ABC_transp_permease_HisMQ"/>
</dbReference>
<protein>
    <submittedName>
        <fullName evidence="11">ABC transporter permease</fullName>
    </submittedName>
</protein>
<feature type="transmembrane region" description="Helical" evidence="9">
    <location>
        <begin position="158"/>
        <end position="176"/>
    </location>
</feature>
<evidence type="ECO:0000256" key="1">
    <source>
        <dbReference type="ARBA" id="ARBA00004429"/>
    </source>
</evidence>
<keyword evidence="8 9" id="KW-0472">Membrane</keyword>
<evidence type="ECO:0000256" key="7">
    <source>
        <dbReference type="ARBA" id="ARBA00022989"/>
    </source>
</evidence>
<gene>
    <name evidence="11" type="ORF">GCM10010873_27090</name>
</gene>
<evidence type="ECO:0000256" key="4">
    <source>
        <dbReference type="ARBA" id="ARBA00022475"/>
    </source>
</evidence>
<evidence type="ECO:0000313" key="12">
    <source>
        <dbReference type="Proteomes" id="UP001157355"/>
    </source>
</evidence>